<evidence type="ECO:0000313" key="2">
    <source>
        <dbReference type="EMBL" id="JAC03543.1"/>
    </source>
</evidence>
<dbReference type="OrthoDB" id="8250698at2759"/>
<dbReference type="EMBL" id="GAMC01003013">
    <property type="protein sequence ID" value="JAC03543.1"/>
    <property type="molecule type" value="mRNA"/>
</dbReference>
<dbReference type="AlphaFoldDB" id="W8BWF4"/>
<dbReference type="Gene3D" id="3.90.1200.10">
    <property type="match status" value="1"/>
</dbReference>
<dbReference type="InterPro" id="IPR004119">
    <property type="entry name" value="EcKL"/>
</dbReference>
<dbReference type="InterPro" id="IPR011009">
    <property type="entry name" value="Kinase-like_dom_sf"/>
</dbReference>
<dbReference type="PANTHER" id="PTHR11012">
    <property type="entry name" value="PROTEIN KINASE-LIKE DOMAIN-CONTAINING"/>
    <property type="match status" value="1"/>
</dbReference>
<dbReference type="SMART" id="SM00587">
    <property type="entry name" value="CHK"/>
    <property type="match status" value="1"/>
</dbReference>
<dbReference type="PANTHER" id="PTHR11012:SF56">
    <property type="entry name" value="CHK KINASE-LIKE DOMAIN-CONTAINING PROTEIN-RELATED"/>
    <property type="match status" value="1"/>
</dbReference>
<accession>W8BWF4</accession>
<dbReference type="SUPFAM" id="SSF56112">
    <property type="entry name" value="Protein kinase-like (PK-like)"/>
    <property type="match status" value="1"/>
</dbReference>
<proteinExistence type="evidence at transcript level"/>
<feature type="non-terminal residue" evidence="2">
    <location>
        <position position="1"/>
    </location>
</feature>
<reference evidence="2" key="1">
    <citation type="submission" date="2013-07" db="EMBL/GenBank/DDBJ databases">
        <authorList>
            <person name="Geib S."/>
        </authorList>
    </citation>
    <scope>NUCLEOTIDE SEQUENCE</scope>
</reference>
<feature type="domain" description="CHK kinase-like" evidence="1">
    <location>
        <begin position="148"/>
        <end position="347"/>
    </location>
</feature>
<protein>
    <recommendedName>
        <fullName evidence="1">CHK kinase-like domain-containing protein</fullName>
    </recommendedName>
</protein>
<name>W8BWF4_CERCA</name>
<dbReference type="InterPro" id="IPR015897">
    <property type="entry name" value="CHK_kinase-like"/>
</dbReference>
<dbReference type="Pfam" id="PF02958">
    <property type="entry name" value="EcKL"/>
    <property type="match status" value="1"/>
</dbReference>
<evidence type="ECO:0000259" key="1">
    <source>
        <dbReference type="SMART" id="SM00587"/>
    </source>
</evidence>
<organism evidence="2">
    <name type="scientific">Ceratitis capitata</name>
    <name type="common">Mediterranean fruit fly</name>
    <name type="synonym">Tephritis capitata</name>
    <dbReference type="NCBI Taxonomy" id="7213"/>
    <lineage>
        <taxon>Eukaryota</taxon>
        <taxon>Metazoa</taxon>
        <taxon>Ecdysozoa</taxon>
        <taxon>Arthropoda</taxon>
        <taxon>Hexapoda</taxon>
        <taxon>Insecta</taxon>
        <taxon>Pterygota</taxon>
        <taxon>Neoptera</taxon>
        <taxon>Endopterygota</taxon>
        <taxon>Diptera</taxon>
        <taxon>Brachycera</taxon>
        <taxon>Muscomorpha</taxon>
        <taxon>Tephritoidea</taxon>
        <taxon>Tephritidae</taxon>
        <taxon>Ceratitis</taxon>
        <taxon>Ceratitis</taxon>
    </lineage>
</organism>
<reference evidence="2" key="2">
    <citation type="journal article" date="2014" name="BMC Genomics">
        <title>A genomic perspective to assessing quality of mass-reared SIT flies used in Mediterranean fruit fly (Ceratitis capitata) eradication in California.</title>
        <authorList>
            <person name="Calla B."/>
            <person name="Hall B."/>
            <person name="Hou S."/>
            <person name="Geib S.M."/>
        </authorList>
    </citation>
    <scope>NUCLEOTIDE SEQUENCE</scope>
</reference>
<sequence length="435" mass="51007">LNCVEVKSQEIYWKKKMATFAIGEIPNYFNTEFFKRALENGLRMGDLKIQGISIENLTIGGENYCSNIYRANIKYKTSEDQYNEQTIIIKNMPKQKQSVLSRLNIYRKETIFYLDIKPKMEALMWYLGEPWNLAARHFHSTTEPEQNIMFEDLSMLGFTLESRQVGLDLAHAQIVMKKLGEYHALTMMMAERTPEIIIDHFPFGLLNTDSIKKEAFRALFGAQLLKLATLIAEYPKMEKISKKLLKYYDHFTERVLDSVYPLRGAVNVLNHGDLWVNNMFFKYDSNSKKFKTPSEVRFIDFQLCYYGSIGFDINYFLNTSIQLDVLKHQRENLIEGYYASLLHTLKALPYTAPQPTFADVLREIAQREAFGFFVSFGFFPLMSMFTMDSQDNSLEKFYDEEFARHKIELMFQSNPRTMEALCYSLQRFDDLRVLD</sequence>